<dbReference type="Pfam" id="PF24299">
    <property type="entry name" value="DUF7483"/>
    <property type="match status" value="1"/>
</dbReference>
<reference evidence="2" key="1">
    <citation type="journal article" date="2010" name="ISME J.">
        <title>Metagenome of the Mediterranean deep chlorophyll maximum studied by direct and fosmid library 454 pyrosequencing.</title>
        <authorList>
            <person name="Ghai R."/>
            <person name="Martin-Cuadrado A.B."/>
            <person name="Molto A.G."/>
            <person name="Heredia I.G."/>
            <person name="Cabrera R."/>
            <person name="Martin J."/>
            <person name="Verdu M."/>
            <person name="Deschamps P."/>
            <person name="Moreira D."/>
            <person name="Lopez-Garcia P."/>
            <person name="Mira A."/>
            <person name="Rodriguez-Valera F."/>
        </authorList>
    </citation>
    <scope>NUCLEOTIDE SEQUENCE</scope>
</reference>
<dbReference type="InterPro" id="IPR055906">
    <property type="entry name" value="DUF7483"/>
</dbReference>
<protein>
    <recommendedName>
        <fullName evidence="1">DUF7483 domain-containing protein</fullName>
    </recommendedName>
</protein>
<evidence type="ECO:0000259" key="1">
    <source>
        <dbReference type="Pfam" id="PF24299"/>
    </source>
</evidence>
<feature type="domain" description="DUF7483" evidence="1">
    <location>
        <begin position="8"/>
        <end position="93"/>
    </location>
</feature>
<organism evidence="2">
    <name type="scientific">uncultured organism MedDCM-OCT-S11-C359</name>
    <dbReference type="NCBI Taxonomy" id="743661"/>
    <lineage>
        <taxon>unclassified sequences</taxon>
        <taxon>environmental samples</taxon>
    </lineage>
</organism>
<accession>D6PLH4</accession>
<dbReference type="EMBL" id="GU943148">
    <property type="protein sequence ID" value="ADD96575.1"/>
    <property type="molecule type" value="Genomic_DNA"/>
</dbReference>
<dbReference type="AlphaFoldDB" id="D6PLH4"/>
<name>D6PLH4_9ZZZZ</name>
<proteinExistence type="predicted"/>
<evidence type="ECO:0000313" key="2">
    <source>
        <dbReference type="EMBL" id="ADD96575.1"/>
    </source>
</evidence>
<sequence length="118" mass="12839">MAYTTINKSTDYFNTKLYTGNGSTNAITGVGFQPDMCWWKMRSGTEDHALGDAVRTAGYIVKPNSTDAQAQSASYFASFDSDGFTLGSDTKQMAMVQHTLLGTGKLVVVKVHQIQMVL</sequence>